<evidence type="ECO:0000313" key="2">
    <source>
        <dbReference type="Proteomes" id="UP001141253"/>
    </source>
</evidence>
<dbReference type="InterPro" id="IPR018790">
    <property type="entry name" value="DUF2358"/>
</dbReference>
<dbReference type="InterPro" id="IPR032710">
    <property type="entry name" value="NTF2-like_dom_sf"/>
</dbReference>
<dbReference type="Proteomes" id="UP001141253">
    <property type="component" value="Chromosome 13"/>
</dbReference>
<dbReference type="SUPFAM" id="SSF54427">
    <property type="entry name" value="NTF2-like"/>
    <property type="match status" value="1"/>
</dbReference>
<sequence length="221" mass="25053">MAGICSLNPTTLMTLKRIHGIRCCSGATENENKSQTRTKTPQILKLAVSGVTELLRVFSFSGKERLEKVNNKDRDEISVSGIDDLIMILKSDYEKAYFVTGVFTSEIYDEDCIFEDPTIKFQGTKLYSRNLKLLVPFFDCPSIGLQNIEKGVNSETDFVLARWKLRTYLKLPWRPLISIDGSTVYELDNKLKIVRHAESWNVSALEAIGQIFTPSFDRPGE</sequence>
<name>A0ABQ9AUQ7_9ROSI</name>
<gene>
    <name evidence="1" type="ORF">OIU77_004021</name>
</gene>
<reference evidence="1" key="1">
    <citation type="submission" date="2022-10" db="EMBL/GenBank/DDBJ databases">
        <authorList>
            <person name="Hyden B.L."/>
            <person name="Feng K."/>
            <person name="Yates T."/>
            <person name="Jawdy S."/>
            <person name="Smart L.B."/>
            <person name="Muchero W."/>
        </authorList>
    </citation>
    <scope>NUCLEOTIDE SEQUENCE</scope>
    <source>
        <tissue evidence="1">Shoot tip</tissue>
    </source>
</reference>
<reference evidence="1" key="2">
    <citation type="journal article" date="2023" name="Int. J. Mol. Sci.">
        <title>De Novo Assembly and Annotation of 11 Diverse Shrub Willow (Salix) Genomes Reveals Novel Gene Organization in Sex-Linked Regions.</title>
        <authorList>
            <person name="Hyden B."/>
            <person name="Feng K."/>
            <person name="Yates T.B."/>
            <person name="Jawdy S."/>
            <person name="Cereghino C."/>
            <person name="Smart L.B."/>
            <person name="Muchero W."/>
        </authorList>
    </citation>
    <scope>NUCLEOTIDE SEQUENCE</scope>
    <source>
        <tissue evidence="1">Shoot tip</tissue>
    </source>
</reference>
<proteinExistence type="predicted"/>
<dbReference type="EMBL" id="JAPFFI010000015">
    <property type="protein sequence ID" value="KAJ6359930.1"/>
    <property type="molecule type" value="Genomic_DNA"/>
</dbReference>
<organism evidence="1 2">
    <name type="scientific">Salix suchowensis</name>
    <dbReference type="NCBI Taxonomy" id="1278906"/>
    <lineage>
        <taxon>Eukaryota</taxon>
        <taxon>Viridiplantae</taxon>
        <taxon>Streptophyta</taxon>
        <taxon>Embryophyta</taxon>
        <taxon>Tracheophyta</taxon>
        <taxon>Spermatophyta</taxon>
        <taxon>Magnoliopsida</taxon>
        <taxon>eudicotyledons</taxon>
        <taxon>Gunneridae</taxon>
        <taxon>Pentapetalae</taxon>
        <taxon>rosids</taxon>
        <taxon>fabids</taxon>
        <taxon>Malpighiales</taxon>
        <taxon>Salicaceae</taxon>
        <taxon>Saliceae</taxon>
        <taxon>Salix</taxon>
    </lineage>
</organism>
<keyword evidence="2" id="KW-1185">Reference proteome</keyword>
<accession>A0ABQ9AUQ7</accession>
<evidence type="ECO:0000313" key="1">
    <source>
        <dbReference type="EMBL" id="KAJ6359930.1"/>
    </source>
</evidence>
<dbReference type="PANTHER" id="PTHR34123:SF4">
    <property type="entry name" value="PHOSPHORIBOSYLTRANSFERASE-LIKE PROTEIN, PUTATIVE (DUF2358)-RELATED"/>
    <property type="match status" value="1"/>
</dbReference>
<protein>
    <submittedName>
        <fullName evidence="1">Uncharacterized protein</fullName>
    </submittedName>
</protein>
<dbReference type="PANTHER" id="PTHR34123">
    <property type="entry name" value="OS04G0578200 PROTEIN"/>
    <property type="match status" value="1"/>
</dbReference>
<dbReference type="Pfam" id="PF10184">
    <property type="entry name" value="DUF2358"/>
    <property type="match status" value="1"/>
</dbReference>
<comment type="caution">
    <text evidence="1">The sequence shown here is derived from an EMBL/GenBank/DDBJ whole genome shotgun (WGS) entry which is preliminary data.</text>
</comment>